<accession>A0ABR8HTW3</accession>
<dbReference type="InterPro" id="IPR018511">
    <property type="entry name" value="Hemolysin-typ_Ca-bd_CS"/>
</dbReference>
<comment type="subcellular location">
    <subcellularLocation>
        <location evidence="1">Secreted</location>
    </subcellularLocation>
</comment>
<dbReference type="InterPro" id="IPR050557">
    <property type="entry name" value="RTX_toxin/Mannuronan_C5-epim"/>
</dbReference>
<sequence length="356" mass="36375">MATDTITVSFEKATMGASFNFSSFATVAQFLYFNPYASISLPTTATGTHNLTSIGVFEDDSSTAWRLFNGTTVDVSSTLSVYKTPSSKDFSLPAGTNTFVRSDVPGTHQLKINTNGRVYTKAAGPKPINLDLMAIEGATTIDQIPNMNPYFMIGSSFNDFLGGGSKNDTLIGGDGNDSLNGNPGNDSLNGGDGNDNLTGVSGDDTLIGGNGNDTLLGGDGNDSLNGGDGNDTLNGGPGTDTLTGGAGADRFVFSSSTQGIDTITDFNPAVGEDLIQVTRTGFGGSTALPSLGALTTAQFLSGAGATSATTTAQRFIYNTTDGALRFDVDGTGVTAAVQIATLSNFAAITNTNIVVI</sequence>
<proteinExistence type="predicted"/>
<protein>
    <submittedName>
        <fullName evidence="4">Calcium-binding protein</fullName>
    </submittedName>
</protein>
<organism evidence="4 5">
    <name type="scientific">Microcystis flos-aquae FACHB-1344</name>
    <dbReference type="NCBI Taxonomy" id="2692899"/>
    <lineage>
        <taxon>Bacteria</taxon>
        <taxon>Bacillati</taxon>
        <taxon>Cyanobacteriota</taxon>
        <taxon>Cyanophyceae</taxon>
        <taxon>Oscillatoriophycideae</taxon>
        <taxon>Chroococcales</taxon>
        <taxon>Microcystaceae</taxon>
        <taxon>Microcystis</taxon>
    </lineage>
</organism>
<dbReference type="PANTHER" id="PTHR38340:SF1">
    <property type="entry name" value="S-LAYER PROTEIN"/>
    <property type="match status" value="1"/>
</dbReference>
<dbReference type="PANTHER" id="PTHR38340">
    <property type="entry name" value="S-LAYER PROTEIN"/>
    <property type="match status" value="1"/>
</dbReference>
<dbReference type="Gene3D" id="2.150.10.10">
    <property type="entry name" value="Serralysin-like metalloprotease, C-terminal"/>
    <property type="match status" value="2"/>
</dbReference>
<evidence type="ECO:0000256" key="2">
    <source>
        <dbReference type="ARBA" id="ARBA00022525"/>
    </source>
</evidence>
<evidence type="ECO:0000313" key="4">
    <source>
        <dbReference type="EMBL" id="MBD2622923.1"/>
    </source>
</evidence>
<feature type="region of interest" description="Disordered" evidence="3">
    <location>
        <begin position="168"/>
        <end position="241"/>
    </location>
</feature>
<keyword evidence="2" id="KW-0964">Secreted</keyword>
<keyword evidence="5" id="KW-1185">Reference proteome</keyword>
<dbReference type="PRINTS" id="PR00313">
    <property type="entry name" value="CABNDNGRPT"/>
</dbReference>
<dbReference type="Pfam" id="PF00353">
    <property type="entry name" value="HemolysinCabind"/>
    <property type="match status" value="2"/>
</dbReference>
<gene>
    <name evidence="4" type="ORF">H6G48_15065</name>
</gene>
<feature type="compositionally biased region" description="Low complexity" evidence="3">
    <location>
        <begin position="212"/>
        <end position="241"/>
    </location>
</feature>
<dbReference type="InterPro" id="IPR001343">
    <property type="entry name" value="Hemolysn_Ca-bd"/>
</dbReference>
<dbReference type="InterPro" id="IPR011049">
    <property type="entry name" value="Serralysin-like_metalloprot_C"/>
</dbReference>
<reference evidence="4 5" key="1">
    <citation type="journal article" date="2020" name="ISME J.">
        <title>Comparative genomics reveals insights into cyanobacterial evolution and habitat adaptation.</title>
        <authorList>
            <person name="Chen M.Y."/>
            <person name="Teng W.K."/>
            <person name="Zhao L."/>
            <person name="Hu C.X."/>
            <person name="Zhou Y.K."/>
            <person name="Han B.P."/>
            <person name="Song L.R."/>
            <person name="Shu W.S."/>
        </authorList>
    </citation>
    <scope>NUCLEOTIDE SEQUENCE [LARGE SCALE GENOMIC DNA]</scope>
    <source>
        <strain evidence="4 5">FACHB-1344</strain>
    </source>
</reference>
<dbReference type="PROSITE" id="PS00330">
    <property type="entry name" value="HEMOLYSIN_CALCIUM"/>
    <property type="match status" value="3"/>
</dbReference>
<evidence type="ECO:0000256" key="1">
    <source>
        <dbReference type="ARBA" id="ARBA00004613"/>
    </source>
</evidence>
<dbReference type="EMBL" id="JACJSW010000162">
    <property type="protein sequence ID" value="MBD2622923.1"/>
    <property type="molecule type" value="Genomic_DNA"/>
</dbReference>
<evidence type="ECO:0000313" key="5">
    <source>
        <dbReference type="Proteomes" id="UP000636187"/>
    </source>
</evidence>
<dbReference type="SUPFAM" id="SSF51120">
    <property type="entry name" value="beta-Roll"/>
    <property type="match status" value="1"/>
</dbReference>
<feature type="compositionally biased region" description="Low complexity" evidence="3">
    <location>
        <begin position="179"/>
        <end position="199"/>
    </location>
</feature>
<dbReference type="Proteomes" id="UP000636187">
    <property type="component" value="Unassembled WGS sequence"/>
</dbReference>
<name>A0ABR8HTW3_9CHRO</name>
<evidence type="ECO:0000256" key="3">
    <source>
        <dbReference type="SAM" id="MobiDB-lite"/>
    </source>
</evidence>
<comment type="caution">
    <text evidence="4">The sequence shown here is derived from an EMBL/GenBank/DDBJ whole genome shotgun (WGS) entry which is preliminary data.</text>
</comment>